<comment type="caution">
    <text evidence="2">The sequence shown here is derived from an EMBL/GenBank/DDBJ whole genome shotgun (WGS) entry which is preliminary data.</text>
</comment>
<protein>
    <recommendedName>
        <fullName evidence="4">DUF4112 domain-containing protein</fullName>
    </recommendedName>
</protein>
<keyword evidence="1" id="KW-0472">Membrane</keyword>
<evidence type="ECO:0000256" key="1">
    <source>
        <dbReference type="SAM" id="Phobius"/>
    </source>
</evidence>
<dbReference type="PANTHER" id="PTHR35519:SF2">
    <property type="entry name" value="PH DOMAIN PROTEIN"/>
    <property type="match status" value="1"/>
</dbReference>
<proteinExistence type="predicted"/>
<feature type="transmembrane region" description="Helical" evidence="1">
    <location>
        <begin position="136"/>
        <end position="161"/>
    </location>
</feature>
<gene>
    <name evidence="2" type="ORF">HDF08_003240</name>
</gene>
<dbReference type="PANTHER" id="PTHR35519">
    <property type="entry name" value="MEMBRANE PROTEINS"/>
    <property type="match status" value="1"/>
</dbReference>
<dbReference type="AlphaFoldDB" id="A0A852VE37"/>
<feature type="transmembrane region" description="Helical" evidence="1">
    <location>
        <begin position="51"/>
        <end position="75"/>
    </location>
</feature>
<evidence type="ECO:0000313" key="2">
    <source>
        <dbReference type="EMBL" id="NYF91138.1"/>
    </source>
</evidence>
<sequence>MPFTAKPEVLSPRLKRGGKAFDDENLDLLSHVLDDFIRIPGTSIRFGLDGIVGFIPGIGDLIGGIASCIIIVAAWVRGVSYATVARMVANVAIEVVVGSVPVLGDMFDIAWRANRRNYALLVGSVDEPRKHTLQSWLFLGVLCLVLAGLIILPLLLFTWVFDGLFHALRDWQPRLVSNALIAVADSMR</sequence>
<name>A0A852VE37_9BACT</name>
<accession>A0A852VE37</accession>
<dbReference type="Pfam" id="PF13430">
    <property type="entry name" value="DUF4112"/>
    <property type="match status" value="1"/>
</dbReference>
<keyword evidence="1" id="KW-1133">Transmembrane helix</keyword>
<organism evidence="2 3">
    <name type="scientific">Tunturiibacter lichenicola</name>
    <dbReference type="NCBI Taxonomy" id="2051959"/>
    <lineage>
        <taxon>Bacteria</taxon>
        <taxon>Pseudomonadati</taxon>
        <taxon>Acidobacteriota</taxon>
        <taxon>Terriglobia</taxon>
        <taxon>Terriglobales</taxon>
        <taxon>Acidobacteriaceae</taxon>
        <taxon>Tunturiibacter</taxon>
    </lineage>
</organism>
<dbReference type="InterPro" id="IPR025187">
    <property type="entry name" value="DUF4112"/>
</dbReference>
<keyword evidence="1" id="KW-0812">Transmembrane</keyword>
<evidence type="ECO:0000313" key="3">
    <source>
        <dbReference type="Proteomes" id="UP000564385"/>
    </source>
</evidence>
<dbReference type="EMBL" id="JACCCU010000002">
    <property type="protein sequence ID" value="NYF91138.1"/>
    <property type="molecule type" value="Genomic_DNA"/>
</dbReference>
<reference evidence="2 3" key="1">
    <citation type="submission" date="2020-07" db="EMBL/GenBank/DDBJ databases">
        <title>Genomic Encyclopedia of Type Strains, Phase IV (KMG-V): Genome sequencing to study the core and pangenomes of soil and plant-associated prokaryotes.</title>
        <authorList>
            <person name="Whitman W."/>
        </authorList>
    </citation>
    <scope>NUCLEOTIDE SEQUENCE [LARGE SCALE GENOMIC DNA]</scope>
    <source>
        <strain evidence="2 3">M8UP22</strain>
    </source>
</reference>
<dbReference type="Proteomes" id="UP000564385">
    <property type="component" value="Unassembled WGS sequence"/>
</dbReference>
<evidence type="ECO:0008006" key="4">
    <source>
        <dbReference type="Google" id="ProtNLM"/>
    </source>
</evidence>